<evidence type="ECO:0000313" key="1">
    <source>
        <dbReference type="EMBL" id="HIP84043.1"/>
    </source>
</evidence>
<comment type="caution">
    <text evidence="1">The sequence shown here is derived from an EMBL/GenBank/DDBJ whole genome shotgun (WGS) entry which is preliminary data.</text>
</comment>
<evidence type="ECO:0000313" key="2">
    <source>
        <dbReference type="EMBL" id="HIP91352.1"/>
    </source>
</evidence>
<dbReference type="EMBL" id="DQUI01000020">
    <property type="protein sequence ID" value="HIP84043.1"/>
    <property type="molecule type" value="Genomic_DNA"/>
</dbReference>
<reference evidence="1" key="1">
    <citation type="journal article" date="2020" name="ISME J.">
        <title>Gammaproteobacteria mediating utilization of methyl-, sulfur- and petroleum organic compounds in deep ocean hydrothermal plumes.</title>
        <authorList>
            <person name="Zhou Z."/>
            <person name="Liu Y."/>
            <person name="Pan J."/>
            <person name="Cron B.R."/>
            <person name="Toner B.M."/>
            <person name="Anantharaman K."/>
            <person name="Breier J.A."/>
            <person name="Dick G.J."/>
            <person name="Li M."/>
        </authorList>
    </citation>
    <scope>NUCLEOTIDE SEQUENCE</scope>
    <source>
        <strain evidence="1">SZUA-1453</strain>
        <strain evidence="2">SZUA-1471</strain>
    </source>
</reference>
<dbReference type="Proteomes" id="UP000618343">
    <property type="component" value="Unassembled WGS sequence"/>
</dbReference>
<dbReference type="Proteomes" id="UP000643554">
    <property type="component" value="Unassembled WGS sequence"/>
</dbReference>
<proteinExistence type="predicted"/>
<name>A0A832ZAL5_9EURY</name>
<evidence type="ECO:0000313" key="3">
    <source>
        <dbReference type="Proteomes" id="UP000643554"/>
    </source>
</evidence>
<dbReference type="AlphaFoldDB" id="A0A832ZAL5"/>
<accession>A0A832ZAL5</accession>
<organism evidence="1 3">
    <name type="scientific">Methanothermococcus okinawensis</name>
    <dbReference type="NCBI Taxonomy" id="155863"/>
    <lineage>
        <taxon>Archaea</taxon>
        <taxon>Methanobacteriati</taxon>
        <taxon>Methanobacteriota</taxon>
        <taxon>Methanomada group</taxon>
        <taxon>Methanococci</taxon>
        <taxon>Methanococcales</taxon>
        <taxon>Methanococcaceae</taxon>
        <taxon>Methanothermococcus</taxon>
    </lineage>
</organism>
<protein>
    <submittedName>
        <fullName evidence="1">Uncharacterized protein</fullName>
    </submittedName>
</protein>
<dbReference type="EMBL" id="DQUO01000037">
    <property type="protein sequence ID" value="HIP91352.1"/>
    <property type="molecule type" value="Genomic_DNA"/>
</dbReference>
<gene>
    <name evidence="1" type="ORF">EYH15_00930</name>
    <name evidence="2" type="ORF">EYH21_03540</name>
</gene>
<sequence>MKLWVICREESRNIPEDSLVINCNICRDKNTLTSLKVVLEEYGKEIEEIVYPKCELLKKVLNKK</sequence>